<dbReference type="InterPro" id="IPR014721">
    <property type="entry name" value="Ribsml_uS5_D2-typ_fold_subgr"/>
</dbReference>
<keyword evidence="2" id="KW-0689">Ribosomal protein</keyword>
<evidence type="ECO:0008006" key="7">
    <source>
        <dbReference type="Google" id="ProtNLM"/>
    </source>
</evidence>
<keyword evidence="3" id="KW-0687">Ribonucleoprotein</keyword>
<dbReference type="RefSeq" id="XP_007604606.1">
    <property type="nucleotide sequence ID" value="XM_007604544.1"/>
</dbReference>
<dbReference type="GO" id="GO:0003723">
    <property type="term" value="F:RNA binding"/>
    <property type="evidence" value="ECO:0007669"/>
    <property type="project" value="TreeGrafter"/>
</dbReference>
<evidence type="ECO:0000256" key="2">
    <source>
        <dbReference type="ARBA" id="ARBA00022980"/>
    </source>
</evidence>
<dbReference type="Pfam" id="PF00380">
    <property type="entry name" value="Ribosomal_S9"/>
    <property type="match status" value="1"/>
</dbReference>
<dbReference type="SUPFAM" id="SSF54211">
    <property type="entry name" value="Ribosomal protein S5 domain 2-like"/>
    <property type="match status" value="1"/>
</dbReference>
<dbReference type="InterPro" id="IPR000754">
    <property type="entry name" value="Ribosomal_uS9"/>
</dbReference>
<sequence length="144" mass="16330">MAQTVTTRGTKKTAVATCKCENTGRFEVRINKIPLSIHPDSLMCAKFEEILKIVPEEIYSNLDFEVTTNMKECGSVGRIYAARQAFCKAIVAFLSLYSDEYKKQEVKNAILAFDRFAIVADSRKREPKKYGGPGARARYQKSYR</sequence>
<dbReference type="GO" id="GO:0022627">
    <property type="term" value="C:cytosolic small ribosomal subunit"/>
    <property type="evidence" value="ECO:0007669"/>
    <property type="project" value="TreeGrafter"/>
</dbReference>
<evidence type="ECO:0000256" key="3">
    <source>
        <dbReference type="ARBA" id="ARBA00023274"/>
    </source>
</evidence>
<evidence type="ECO:0000313" key="6">
    <source>
        <dbReference type="Proteomes" id="UP000011082"/>
    </source>
</evidence>
<dbReference type="STRING" id="993615.L2GLP2"/>
<evidence type="ECO:0000313" key="5">
    <source>
        <dbReference type="EMBL" id="ELA41808.1"/>
    </source>
</evidence>
<dbReference type="AlphaFoldDB" id="L2GLP2"/>
<dbReference type="GeneID" id="19881871"/>
<dbReference type="Gene3D" id="3.30.230.10">
    <property type="match status" value="1"/>
</dbReference>
<feature type="region of interest" description="Disordered" evidence="4">
    <location>
        <begin position="124"/>
        <end position="144"/>
    </location>
</feature>
<dbReference type="InParanoid" id="L2GLP2"/>
<evidence type="ECO:0000256" key="1">
    <source>
        <dbReference type="ARBA" id="ARBA00005251"/>
    </source>
</evidence>
<dbReference type="GO" id="GO:0006412">
    <property type="term" value="P:translation"/>
    <property type="evidence" value="ECO:0007669"/>
    <property type="project" value="InterPro"/>
</dbReference>
<accession>L2GLP2</accession>
<dbReference type="EMBL" id="JH370138">
    <property type="protein sequence ID" value="ELA41808.1"/>
    <property type="molecule type" value="Genomic_DNA"/>
</dbReference>
<dbReference type="PANTHER" id="PTHR21569:SF16">
    <property type="entry name" value="RIBOSOMAL PROTEIN S16"/>
    <property type="match status" value="1"/>
</dbReference>
<dbReference type="HOGENOM" id="CLU_046483_4_0_1"/>
<proteinExistence type="inferred from homology"/>
<dbReference type="OrthoDB" id="426865at2759"/>
<comment type="similarity">
    <text evidence="1">Belongs to the universal ribosomal protein uS9 family.</text>
</comment>
<dbReference type="GO" id="GO:0000462">
    <property type="term" value="P:maturation of SSU-rRNA from tricistronic rRNA transcript (SSU-rRNA, 5.8S rRNA, LSU-rRNA)"/>
    <property type="evidence" value="ECO:0007669"/>
    <property type="project" value="TreeGrafter"/>
</dbReference>
<gene>
    <name evidence="5" type="ORF">VICG_01160</name>
</gene>
<dbReference type="Proteomes" id="UP000011082">
    <property type="component" value="Unassembled WGS sequence"/>
</dbReference>
<name>L2GLP2_VITCO</name>
<evidence type="ECO:0000256" key="4">
    <source>
        <dbReference type="SAM" id="MobiDB-lite"/>
    </source>
</evidence>
<protein>
    <recommendedName>
        <fullName evidence="7">40S ribosomal protein S16</fullName>
    </recommendedName>
</protein>
<dbReference type="PANTHER" id="PTHR21569">
    <property type="entry name" value="RIBOSOMAL PROTEIN S9"/>
    <property type="match status" value="1"/>
</dbReference>
<organism evidence="5 6">
    <name type="scientific">Vittaforma corneae (strain ATCC 50505)</name>
    <name type="common">Microsporidian parasite</name>
    <name type="synonym">Nosema corneum</name>
    <dbReference type="NCBI Taxonomy" id="993615"/>
    <lineage>
        <taxon>Eukaryota</taxon>
        <taxon>Fungi</taxon>
        <taxon>Fungi incertae sedis</taxon>
        <taxon>Microsporidia</taxon>
        <taxon>Nosematidae</taxon>
        <taxon>Vittaforma</taxon>
    </lineage>
</organism>
<dbReference type="OMA" id="AHCKKGQ"/>
<dbReference type="InterPro" id="IPR020568">
    <property type="entry name" value="Ribosomal_Su5_D2-typ_SF"/>
</dbReference>
<dbReference type="VEuPathDB" id="MicrosporidiaDB:VICG_01160"/>
<dbReference type="GO" id="GO:0003735">
    <property type="term" value="F:structural constituent of ribosome"/>
    <property type="evidence" value="ECO:0007669"/>
    <property type="project" value="InterPro"/>
</dbReference>
<keyword evidence="6" id="KW-1185">Reference proteome</keyword>
<reference evidence="6" key="1">
    <citation type="submission" date="2011-05" db="EMBL/GenBank/DDBJ databases">
        <title>The genome sequence of Vittaforma corneae strain ATCC 50505.</title>
        <authorList>
            <consortium name="The Broad Institute Genome Sequencing Platform"/>
            <person name="Cuomo C."/>
            <person name="Didier E."/>
            <person name="Bowers L."/>
            <person name="Young S.K."/>
            <person name="Zeng Q."/>
            <person name="Gargeya S."/>
            <person name="Fitzgerald M."/>
            <person name="Haas B."/>
            <person name="Abouelleil A."/>
            <person name="Alvarado L."/>
            <person name="Arachchi H.M."/>
            <person name="Berlin A."/>
            <person name="Chapman S.B."/>
            <person name="Gearin G."/>
            <person name="Goldberg J."/>
            <person name="Griggs A."/>
            <person name="Gujja S."/>
            <person name="Hansen M."/>
            <person name="Heiman D."/>
            <person name="Howarth C."/>
            <person name="Larimer J."/>
            <person name="Lui A."/>
            <person name="MacDonald P.J.P."/>
            <person name="McCowen C."/>
            <person name="Montmayeur A."/>
            <person name="Murphy C."/>
            <person name="Neiman D."/>
            <person name="Pearson M."/>
            <person name="Priest M."/>
            <person name="Roberts A."/>
            <person name="Saif S."/>
            <person name="Shea T."/>
            <person name="Sisk P."/>
            <person name="Stolte C."/>
            <person name="Sykes S."/>
            <person name="Wortman J."/>
            <person name="Nusbaum C."/>
            <person name="Birren B."/>
        </authorList>
    </citation>
    <scope>NUCLEOTIDE SEQUENCE [LARGE SCALE GENOMIC DNA]</scope>
    <source>
        <strain evidence="6">ATCC 50505</strain>
    </source>
</reference>
<dbReference type="FunCoup" id="L2GLP2">
    <property type="interactions" value="95"/>
</dbReference>